<dbReference type="GO" id="GO:0005925">
    <property type="term" value="C:focal adhesion"/>
    <property type="evidence" value="ECO:0007669"/>
    <property type="project" value="TreeGrafter"/>
</dbReference>
<organism evidence="2 3">
    <name type="scientific">Rotaria magnacalcarata</name>
    <dbReference type="NCBI Taxonomy" id="392030"/>
    <lineage>
        <taxon>Eukaryota</taxon>
        <taxon>Metazoa</taxon>
        <taxon>Spiralia</taxon>
        <taxon>Gnathifera</taxon>
        <taxon>Rotifera</taxon>
        <taxon>Eurotatoria</taxon>
        <taxon>Bdelloidea</taxon>
        <taxon>Philodinida</taxon>
        <taxon>Philodinidae</taxon>
        <taxon>Rotaria</taxon>
    </lineage>
</organism>
<dbReference type="SUPFAM" id="SSF50729">
    <property type="entry name" value="PH domain-like"/>
    <property type="match status" value="1"/>
</dbReference>
<sequence>EKMSGKNKLVPRLLGVTKESVVRVDERTKDFIQVWPLTHVKRWTASPNTFTLVWKIKFTLRQ</sequence>
<proteinExistence type="predicted"/>
<feature type="domain" description="IRS-type PTB" evidence="1">
    <location>
        <begin position="1"/>
        <end position="52"/>
    </location>
</feature>
<dbReference type="PANTHER" id="PTHR19981:SF1">
    <property type="entry name" value="RHEA, ISOFORM B"/>
    <property type="match status" value="1"/>
</dbReference>
<reference evidence="2" key="1">
    <citation type="submission" date="2021-02" db="EMBL/GenBank/DDBJ databases">
        <authorList>
            <person name="Nowell W R."/>
        </authorList>
    </citation>
    <scope>NUCLEOTIDE SEQUENCE</scope>
</reference>
<dbReference type="AlphaFoldDB" id="A0A8S3GC95"/>
<dbReference type="GO" id="GO:0005737">
    <property type="term" value="C:cytoplasm"/>
    <property type="evidence" value="ECO:0007669"/>
    <property type="project" value="TreeGrafter"/>
</dbReference>
<feature type="non-terminal residue" evidence="2">
    <location>
        <position position="1"/>
    </location>
</feature>
<comment type="caution">
    <text evidence="2">The sequence shown here is derived from an EMBL/GenBank/DDBJ whole genome shotgun (WGS) entry which is preliminary data.</text>
</comment>
<dbReference type="InterPro" id="IPR002404">
    <property type="entry name" value="IRS_PTB"/>
</dbReference>
<evidence type="ECO:0000313" key="3">
    <source>
        <dbReference type="Proteomes" id="UP000681967"/>
    </source>
</evidence>
<dbReference type="GO" id="GO:0030036">
    <property type="term" value="P:actin cytoskeleton organization"/>
    <property type="evidence" value="ECO:0007669"/>
    <property type="project" value="TreeGrafter"/>
</dbReference>
<dbReference type="PANTHER" id="PTHR19981">
    <property type="entry name" value="TALIN"/>
    <property type="match status" value="1"/>
</dbReference>
<dbReference type="GO" id="GO:0005178">
    <property type="term" value="F:integrin binding"/>
    <property type="evidence" value="ECO:0007669"/>
    <property type="project" value="TreeGrafter"/>
</dbReference>
<accession>A0A8S3GC95</accession>
<gene>
    <name evidence="2" type="ORF">BYL167_LOCUS73755</name>
</gene>
<dbReference type="InterPro" id="IPR011993">
    <property type="entry name" value="PH-like_dom_sf"/>
</dbReference>
<dbReference type="Gene3D" id="2.30.29.30">
    <property type="entry name" value="Pleckstrin-homology domain (PH domain)/Phosphotyrosine-binding domain (PTB)"/>
    <property type="match status" value="1"/>
</dbReference>
<protein>
    <recommendedName>
        <fullName evidence="1">IRS-type PTB domain-containing protein</fullName>
    </recommendedName>
</protein>
<dbReference type="GO" id="GO:0098609">
    <property type="term" value="P:cell-cell adhesion"/>
    <property type="evidence" value="ECO:0007669"/>
    <property type="project" value="TreeGrafter"/>
</dbReference>
<name>A0A8S3GC95_9BILA</name>
<evidence type="ECO:0000259" key="1">
    <source>
        <dbReference type="Pfam" id="PF02174"/>
    </source>
</evidence>
<dbReference type="Pfam" id="PF02174">
    <property type="entry name" value="IRS"/>
    <property type="match status" value="1"/>
</dbReference>
<dbReference type="Proteomes" id="UP000681967">
    <property type="component" value="Unassembled WGS sequence"/>
</dbReference>
<dbReference type="EMBL" id="CAJOBH010262850">
    <property type="protein sequence ID" value="CAF5157542.1"/>
    <property type="molecule type" value="Genomic_DNA"/>
</dbReference>
<evidence type="ECO:0000313" key="2">
    <source>
        <dbReference type="EMBL" id="CAF5157542.1"/>
    </source>
</evidence>
<dbReference type="GO" id="GO:0005886">
    <property type="term" value="C:plasma membrane"/>
    <property type="evidence" value="ECO:0007669"/>
    <property type="project" value="TreeGrafter"/>
</dbReference>